<proteinExistence type="inferred from homology"/>
<dbReference type="GO" id="GO:0006935">
    <property type="term" value="P:chemotaxis"/>
    <property type="evidence" value="ECO:0007669"/>
    <property type="project" value="UniProtKB-KW"/>
</dbReference>
<dbReference type="NCBIfam" id="TIGR02480">
    <property type="entry name" value="fliN"/>
    <property type="match status" value="1"/>
</dbReference>
<protein>
    <submittedName>
        <fullName evidence="9">Flagellar motor switch protein FliN/FliY</fullName>
    </submittedName>
</protein>
<dbReference type="Pfam" id="PF01052">
    <property type="entry name" value="FliMN_C"/>
    <property type="match status" value="1"/>
</dbReference>
<evidence type="ECO:0000256" key="4">
    <source>
        <dbReference type="ARBA" id="ARBA00022500"/>
    </source>
</evidence>
<dbReference type="STRING" id="258515.SAMN05192585_11344"/>
<dbReference type="GO" id="GO:0071973">
    <property type="term" value="P:bacterial-type flagellum-dependent cell motility"/>
    <property type="evidence" value="ECO:0007669"/>
    <property type="project" value="InterPro"/>
</dbReference>
<comment type="subcellular location">
    <subcellularLocation>
        <location evidence="1">Cell membrane</location>
        <topology evidence="1">Peripheral membrane protein</topology>
        <orientation evidence="1">Cytoplasmic side</orientation>
    </subcellularLocation>
</comment>
<evidence type="ECO:0000256" key="5">
    <source>
        <dbReference type="ARBA" id="ARBA00022779"/>
    </source>
</evidence>
<dbReference type="GO" id="GO:0016787">
    <property type="term" value="F:hydrolase activity"/>
    <property type="evidence" value="ECO:0007669"/>
    <property type="project" value="InterPro"/>
</dbReference>
<dbReference type="NCBIfam" id="NF005995">
    <property type="entry name" value="PRK08119.1"/>
    <property type="match status" value="1"/>
</dbReference>
<dbReference type="PANTHER" id="PTHR43484:SF1">
    <property type="entry name" value="FLAGELLAR MOTOR SWITCH PROTEIN FLIN"/>
    <property type="match status" value="1"/>
</dbReference>
<dbReference type="Proteomes" id="UP000199182">
    <property type="component" value="Unassembled WGS sequence"/>
</dbReference>
<dbReference type="Pfam" id="PF04509">
    <property type="entry name" value="CheC"/>
    <property type="match status" value="2"/>
</dbReference>
<evidence type="ECO:0000259" key="8">
    <source>
        <dbReference type="Pfam" id="PF04509"/>
    </source>
</evidence>
<feature type="domain" description="CheC-like protein" evidence="8">
    <location>
        <begin position="121"/>
        <end position="155"/>
    </location>
</feature>
<organism evidence="9 10">
    <name type="scientific">Acetanaerobacterium elongatum</name>
    <dbReference type="NCBI Taxonomy" id="258515"/>
    <lineage>
        <taxon>Bacteria</taxon>
        <taxon>Bacillati</taxon>
        <taxon>Bacillota</taxon>
        <taxon>Clostridia</taxon>
        <taxon>Eubacteriales</taxon>
        <taxon>Oscillospiraceae</taxon>
        <taxon>Acetanaerobacterium</taxon>
    </lineage>
</organism>
<dbReference type="GO" id="GO:0009425">
    <property type="term" value="C:bacterial-type flagellum basal body"/>
    <property type="evidence" value="ECO:0007669"/>
    <property type="project" value="InterPro"/>
</dbReference>
<dbReference type="AlphaFoldDB" id="A0A1G9ZF31"/>
<keyword evidence="9" id="KW-0966">Cell projection</keyword>
<dbReference type="EMBL" id="FNID01000013">
    <property type="protein sequence ID" value="SDN19939.1"/>
    <property type="molecule type" value="Genomic_DNA"/>
</dbReference>
<accession>A0A1G9ZF31</accession>
<reference evidence="9 10" key="1">
    <citation type="submission" date="2016-10" db="EMBL/GenBank/DDBJ databases">
        <authorList>
            <person name="de Groot N.N."/>
        </authorList>
    </citation>
    <scope>NUCLEOTIDE SEQUENCE [LARGE SCALE GENOMIC DNA]</scope>
    <source>
        <strain evidence="9 10">CGMCC 1.5012</strain>
    </source>
</reference>
<feature type="domain" description="Flagellar motor switch protein FliN-like C-terminal" evidence="7">
    <location>
        <begin position="334"/>
        <end position="404"/>
    </location>
</feature>
<keyword evidence="5" id="KW-0283">Flagellar rotation</keyword>
<keyword evidence="4" id="KW-0145">Chemotaxis</keyword>
<name>A0A1G9ZF31_9FIRM</name>
<gene>
    <name evidence="9" type="ORF">SAMN05192585_11344</name>
</gene>
<keyword evidence="9" id="KW-0969">Cilium</keyword>
<dbReference type="OrthoDB" id="9773459at2"/>
<evidence type="ECO:0000256" key="1">
    <source>
        <dbReference type="ARBA" id="ARBA00004413"/>
    </source>
</evidence>
<evidence type="ECO:0000256" key="2">
    <source>
        <dbReference type="ARBA" id="ARBA00009226"/>
    </source>
</evidence>
<sequence length="414" mass="45572">MSSELDKSSPGEVSQHDILSGFEIDVIGEIMNISMGSAATAVSTLLDKKVIITTPDVHVAQVKELDYDSFEPAICVEITYITGISGSNVMVLKQSDMKLILDQLMGMPPTPDPDYVFDEISISAACEVMNQMMGSAATALSNFLGRPINISTPVAYVLSNEEIKKNLLVNLEDYVVVIYFDLTIEGITQSKFMSILQMDLAKEIVSQSQMFNMTASESPAPAKPEELPQISPADEKLLNKVYDAPQFDTPVPTAAPAPAPSPMPQYAAQPYPPQMPQPQQPYPQQMYPPQYYQQPPMQYDTSRQQPVDIHNVNYQNFTNLGQPSPDGQHTNLDLIMQVPLQVSVEIGKTRRKIKDILEFSQGMVIELEKQAGAPVDIIVNGQLVAKGDVVVVEDNFGVRITEILKNTDFLNGIS</sequence>
<dbReference type="SUPFAM" id="SSF103039">
    <property type="entry name" value="CheC-like"/>
    <property type="match status" value="1"/>
</dbReference>
<dbReference type="CDD" id="cd17907">
    <property type="entry name" value="FliY_FliN-Y"/>
    <property type="match status" value="1"/>
</dbReference>
<dbReference type="GO" id="GO:0005886">
    <property type="term" value="C:plasma membrane"/>
    <property type="evidence" value="ECO:0007669"/>
    <property type="project" value="UniProtKB-SubCell"/>
</dbReference>
<dbReference type="InterPro" id="IPR001543">
    <property type="entry name" value="FliN-like_C"/>
</dbReference>
<keyword evidence="9" id="KW-0282">Flagellum</keyword>
<keyword evidence="6" id="KW-0472">Membrane</keyword>
<dbReference type="InterPro" id="IPR001172">
    <property type="entry name" value="FliN_T3SS_HrcQb"/>
</dbReference>
<dbReference type="PANTHER" id="PTHR43484">
    <property type="match status" value="1"/>
</dbReference>
<dbReference type="PRINTS" id="PR00956">
    <property type="entry name" value="FLGMOTORFLIN"/>
</dbReference>
<dbReference type="InterPro" id="IPR012826">
    <property type="entry name" value="FliN"/>
</dbReference>
<evidence type="ECO:0000256" key="6">
    <source>
        <dbReference type="ARBA" id="ARBA00023136"/>
    </source>
</evidence>
<dbReference type="RefSeq" id="WP_092639659.1">
    <property type="nucleotide sequence ID" value="NZ_FNID01000013.1"/>
</dbReference>
<dbReference type="InterPro" id="IPR007597">
    <property type="entry name" value="CheC"/>
</dbReference>
<dbReference type="InterPro" id="IPR028976">
    <property type="entry name" value="CheC-like_sf"/>
</dbReference>
<evidence type="ECO:0000259" key="7">
    <source>
        <dbReference type="Pfam" id="PF01052"/>
    </source>
</evidence>
<dbReference type="InterPro" id="IPR036429">
    <property type="entry name" value="SpoA-like_sf"/>
</dbReference>
<evidence type="ECO:0000256" key="3">
    <source>
        <dbReference type="ARBA" id="ARBA00022475"/>
    </source>
</evidence>
<dbReference type="Gene3D" id="2.30.330.10">
    <property type="entry name" value="SpoA-like"/>
    <property type="match status" value="1"/>
</dbReference>
<dbReference type="Gene3D" id="3.40.1550.10">
    <property type="entry name" value="CheC-like"/>
    <property type="match status" value="1"/>
</dbReference>
<keyword evidence="3" id="KW-1003">Cell membrane</keyword>
<keyword evidence="10" id="KW-1185">Reference proteome</keyword>
<dbReference type="SUPFAM" id="SSF101801">
    <property type="entry name" value="Surface presentation of antigens (SPOA)"/>
    <property type="match status" value="1"/>
</dbReference>
<dbReference type="InterPro" id="IPR051469">
    <property type="entry name" value="FliN/MopA/SpaO"/>
</dbReference>
<dbReference type="GO" id="GO:0003774">
    <property type="term" value="F:cytoskeletal motor activity"/>
    <property type="evidence" value="ECO:0007669"/>
    <property type="project" value="InterPro"/>
</dbReference>
<comment type="similarity">
    <text evidence="2">Belongs to the FliN/MopA/SpaO family.</text>
</comment>
<feature type="domain" description="CheC-like protein" evidence="8">
    <location>
        <begin position="23"/>
        <end position="58"/>
    </location>
</feature>
<evidence type="ECO:0000313" key="10">
    <source>
        <dbReference type="Proteomes" id="UP000199182"/>
    </source>
</evidence>
<evidence type="ECO:0000313" key="9">
    <source>
        <dbReference type="EMBL" id="SDN19939.1"/>
    </source>
</evidence>